<protein>
    <submittedName>
        <fullName evidence="2">Uncharacterized protein</fullName>
    </submittedName>
</protein>
<evidence type="ECO:0000313" key="3">
    <source>
        <dbReference type="Proteomes" id="UP000509510"/>
    </source>
</evidence>
<dbReference type="GeneID" id="55998395"/>
<proteinExistence type="predicted"/>
<dbReference type="Proteomes" id="UP000509510">
    <property type="component" value="Chromosome VI"/>
</dbReference>
<dbReference type="OrthoDB" id="4224428at2759"/>
<sequence length="542" mass="62662">MDHSIDIELHEATMTQKACKKTTIQYETVEHIPTAPPTPKKKMAHNNKGKGKAREEPEELIELEVRSHQLPGPAGSLSIRPSPRDQNTYENSTNMPITEITQTKSVRWASDDGEGSSGTGDGRKDYRDEEFLQEDMYGGIRRLLIDQTQPMVHNQLFTVKMPYYDEVNDFRSTLDMLSNAGGHYYVRHWQHGFKAKLPLQKGFATKASMAAENEYLKRNRLAKTKEQLWTEAAKREKMERESGLGFFESLNPALWRSHGKVLKVGEEPPEPSCKIQVETKCGDIVYRWYVKCHREKPFFRQVQNVTICGGDDDQCDEHSSWKHGDPPLKHKSSLMQWVEVDPEEIEPRGKRQVPMNPNHCEEDIEEDKSQSAPQDCFPVWMLSWLEKGPPEDNISNCMKVTVMTKCGLVKARLLIICDQHMRCQEHCAGEREHLVIHDYACSLGKDKNRCEVRTWCDSYIQYWKDLQQDSALMPEERKQIANLITLVTKEYTNEKEQRPFFRHSQSVPVIKGKWVGWINNTLGYYEMLSQHGLKAINPLVRI</sequence>
<feature type="compositionally biased region" description="Polar residues" evidence="1">
    <location>
        <begin position="84"/>
        <end position="105"/>
    </location>
</feature>
<dbReference type="RefSeq" id="XP_035349919.1">
    <property type="nucleotide sequence ID" value="XM_035494026.1"/>
</dbReference>
<dbReference type="KEGG" id="trg:TRUGW13939_10916"/>
<gene>
    <name evidence="2" type="ORF">TRUGW13939_10916</name>
</gene>
<feature type="region of interest" description="Disordered" evidence="1">
    <location>
        <begin position="69"/>
        <end position="125"/>
    </location>
</feature>
<evidence type="ECO:0000313" key="2">
    <source>
        <dbReference type="EMBL" id="QKX63745.1"/>
    </source>
</evidence>
<accession>A0A7H8RE00</accession>
<organism evidence="2 3">
    <name type="scientific">Talaromyces rugulosus</name>
    <name type="common">Penicillium rugulosum</name>
    <dbReference type="NCBI Taxonomy" id="121627"/>
    <lineage>
        <taxon>Eukaryota</taxon>
        <taxon>Fungi</taxon>
        <taxon>Dikarya</taxon>
        <taxon>Ascomycota</taxon>
        <taxon>Pezizomycotina</taxon>
        <taxon>Eurotiomycetes</taxon>
        <taxon>Eurotiomycetidae</taxon>
        <taxon>Eurotiales</taxon>
        <taxon>Trichocomaceae</taxon>
        <taxon>Talaromyces</taxon>
        <taxon>Talaromyces sect. Islandici</taxon>
    </lineage>
</organism>
<reference evidence="3" key="1">
    <citation type="submission" date="2020-06" db="EMBL/GenBank/DDBJ databases">
        <title>A chromosome-scale genome assembly of Talaromyces rugulosus W13939.</title>
        <authorList>
            <person name="Wang B."/>
            <person name="Guo L."/>
            <person name="Ye K."/>
            <person name="Wang L."/>
        </authorList>
    </citation>
    <scope>NUCLEOTIDE SEQUENCE [LARGE SCALE GENOMIC DNA]</scope>
    <source>
        <strain evidence="3">W13939</strain>
    </source>
</reference>
<keyword evidence="3" id="KW-1185">Reference proteome</keyword>
<feature type="compositionally biased region" description="Basic residues" evidence="1">
    <location>
        <begin position="39"/>
        <end position="51"/>
    </location>
</feature>
<evidence type="ECO:0000256" key="1">
    <source>
        <dbReference type="SAM" id="MobiDB-lite"/>
    </source>
</evidence>
<name>A0A7H8RE00_TALRU</name>
<dbReference type="EMBL" id="CP055903">
    <property type="protein sequence ID" value="QKX63745.1"/>
    <property type="molecule type" value="Genomic_DNA"/>
</dbReference>
<feature type="region of interest" description="Disordered" evidence="1">
    <location>
        <begin position="32"/>
        <end position="56"/>
    </location>
</feature>
<dbReference type="AlphaFoldDB" id="A0A7H8RE00"/>